<feature type="compositionally biased region" description="Polar residues" evidence="1">
    <location>
        <begin position="180"/>
        <end position="201"/>
    </location>
</feature>
<protein>
    <submittedName>
        <fullName evidence="2">Uncharacterized protein</fullName>
    </submittedName>
</protein>
<feature type="compositionally biased region" description="Polar residues" evidence="1">
    <location>
        <begin position="76"/>
        <end position="85"/>
    </location>
</feature>
<feature type="compositionally biased region" description="Basic residues" evidence="1">
    <location>
        <begin position="458"/>
        <end position="474"/>
    </location>
</feature>
<proteinExistence type="predicted"/>
<dbReference type="Proteomes" id="UP001281003">
    <property type="component" value="Unassembled WGS sequence"/>
</dbReference>
<evidence type="ECO:0000256" key="1">
    <source>
        <dbReference type="SAM" id="MobiDB-lite"/>
    </source>
</evidence>
<evidence type="ECO:0000313" key="3">
    <source>
        <dbReference type="Proteomes" id="UP001281003"/>
    </source>
</evidence>
<feature type="compositionally biased region" description="Polar residues" evidence="1">
    <location>
        <begin position="306"/>
        <end position="316"/>
    </location>
</feature>
<feature type="compositionally biased region" description="Polar residues" evidence="1">
    <location>
        <begin position="144"/>
        <end position="163"/>
    </location>
</feature>
<gene>
    <name evidence="2" type="ORF">B0T20DRAFT_487551</name>
</gene>
<dbReference type="AlphaFoldDB" id="A0AAE0P9P9"/>
<feature type="compositionally biased region" description="Basic and acidic residues" evidence="1">
    <location>
        <begin position="205"/>
        <end position="214"/>
    </location>
</feature>
<feature type="compositionally biased region" description="Polar residues" evidence="1">
    <location>
        <begin position="323"/>
        <end position="340"/>
    </location>
</feature>
<feature type="compositionally biased region" description="Low complexity" evidence="1">
    <location>
        <begin position="226"/>
        <end position="240"/>
    </location>
</feature>
<keyword evidence="3" id="KW-1185">Reference proteome</keyword>
<feature type="compositionally biased region" description="Low complexity" evidence="1">
    <location>
        <begin position="284"/>
        <end position="297"/>
    </location>
</feature>
<accession>A0AAE0P9P9</accession>
<feature type="region of interest" description="Disordered" evidence="1">
    <location>
        <begin position="405"/>
        <end position="490"/>
    </location>
</feature>
<feature type="compositionally biased region" description="Low complexity" evidence="1">
    <location>
        <begin position="439"/>
        <end position="450"/>
    </location>
</feature>
<organism evidence="2 3">
    <name type="scientific">Sordaria brevicollis</name>
    <dbReference type="NCBI Taxonomy" id="83679"/>
    <lineage>
        <taxon>Eukaryota</taxon>
        <taxon>Fungi</taxon>
        <taxon>Dikarya</taxon>
        <taxon>Ascomycota</taxon>
        <taxon>Pezizomycotina</taxon>
        <taxon>Sordariomycetes</taxon>
        <taxon>Sordariomycetidae</taxon>
        <taxon>Sordariales</taxon>
        <taxon>Sordariaceae</taxon>
        <taxon>Sordaria</taxon>
    </lineage>
</organism>
<feature type="compositionally biased region" description="Polar residues" evidence="1">
    <location>
        <begin position="113"/>
        <end position="123"/>
    </location>
</feature>
<reference evidence="2" key="1">
    <citation type="journal article" date="2023" name="Mol. Phylogenet. Evol.">
        <title>Genome-scale phylogeny and comparative genomics of the fungal order Sordariales.</title>
        <authorList>
            <person name="Hensen N."/>
            <person name="Bonometti L."/>
            <person name="Westerberg I."/>
            <person name="Brannstrom I.O."/>
            <person name="Guillou S."/>
            <person name="Cros-Aarteil S."/>
            <person name="Calhoun S."/>
            <person name="Haridas S."/>
            <person name="Kuo A."/>
            <person name="Mondo S."/>
            <person name="Pangilinan J."/>
            <person name="Riley R."/>
            <person name="LaButti K."/>
            <person name="Andreopoulos B."/>
            <person name="Lipzen A."/>
            <person name="Chen C."/>
            <person name="Yan M."/>
            <person name="Daum C."/>
            <person name="Ng V."/>
            <person name="Clum A."/>
            <person name="Steindorff A."/>
            <person name="Ohm R.A."/>
            <person name="Martin F."/>
            <person name="Silar P."/>
            <person name="Natvig D.O."/>
            <person name="Lalanne C."/>
            <person name="Gautier V."/>
            <person name="Ament-Velasquez S.L."/>
            <person name="Kruys A."/>
            <person name="Hutchinson M.I."/>
            <person name="Powell A.J."/>
            <person name="Barry K."/>
            <person name="Miller A.N."/>
            <person name="Grigoriev I.V."/>
            <person name="Debuchy R."/>
            <person name="Gladieux P."/>
            <person name="Hiltunen Thoren M."/>
            <person name="Johannesson H."/>
        </authorList>
    </citation>
    <scope>NUCLEOTIDE SEQUENCE</scope>
    <source>
        <strain evidence="2">FGSC 1904</strain>
    </source>
</reference>
<dbReference type="EMBL" id="JAUTDP010000010">
    <property type="protein sequence ID" value="KAK3395914.1"/>
    <property type="molecule type" value="Genomic_DNA"/>
</dbReference>
<reference evidence="2" key="2">
    <citation type="submission" date="2023-07" db="EMBL/GenBank/DDBJ databases">
        <authorList>
            <consortium name="Lawrence Berkeley National Laboratory"/>
            <person name="Haridas S."/>
            <person name="Hensen N."/>
            <person name="Bonometti L."/>
            <person name="Westerberg I."/>
            <person name="Brannstrom I.O."/>
            <person name="Guillou S."/>
            <person name="Cros-Aarteil S."/>
            <person name="Calhoun S."/>
            <person name="Kuo A."/>
            <person name="Mondo S."/>
            <person name="Pangilinan J."/>
            <person name="Riley R."/>
            <person name="LaButti K."/>
            <person name="Andreopoulos B."/>
            <person name="Lipzen A."/>
            <person name="Chen C."/>
            <person name="Yanf M."/>
            <person name="Daum C."/>
            <person name="Ng V."/>
            <person name="Clum A."/>
            <person name="Steindorff A."/>
            <person name="Ohm R."/>
            <person name="Martin F."/>
            <person name="Silar P."/>
            <person name="Natvig D."/>
            <person name="Lalanne C."/>
            <person name="Gautier V."/>
            <person name="Ament-velasquez S.L."/>
            <person name="Kruys A."/>
            <person name="Hutchinson M.I."/>
            <person name="Powell A.J."/>
            <person name="Barry K."/>
            <person name="Miller A.N."/>
            <person name="Grigoriev I.V."/>
            <person name="Debuchy R."/>
            <person name="Gladieux P."/>
            <person name="Thoren M.H."/>
            <person name="Johannesson H."/>
        </authorList>
    </citation>
    <scope>NUCLEOTIDE SEQUENCE</scope>
    <source>
        <strain evidence="2">FGSC 1904</strain>
    </source>
</reference>
<evidence type="ECO:0000313" key="2">
    <source>
        <dbReference type="EMBL" id="KAK3395914.1"/>
    </source>
</evidence>
<feature type="compositionally biased region" description="Basic and acidic residues" evidence="1">
    <location>
        <begin position="35"/>
        <end position="51"/>
    </location>
</feature>
<comment type="caution">
    <text evidence="2">The sequence shown here is derived from an EMBL/GenBank/DDBJ whole genome shotgun (WGS) entry which is preliminary data.</text>
</comment>
<feature type="compositionally biased region" description="Basic and acidic residues" evidence="1">
    <location>
        <begin position="242"/>
        <end position="251"/>
    </location>
</feature>
<name>A0AAE0P9P9_SORBR</name>
<feature type="region of interest" description="Disordered" evidence="1">
    <location>
        <begin position="1"/>
        <end position="361"/>
    </location>
</feature>
<sequence length="677" mass="76374">MPMPKLGLFRPVNWTSPSSREQAMGLGLDLGRGWDNQERDRERDRNRDRDRNRRRRNMASHSRTGDDDTEEEQPFDAQQCSFTQHRSPKRRKISREGRQYRTGSTEMVMKQEPTGNASTSPRTTFGHIPTYIYPPKTNYGGPGYTSSGEENNAGPSSSRSVSPRTKLPTPSRLLFPTPHPSQTFTNQTGTDGTEMTNTQPSLRALSKELKRRNQEMASLSRGLWYSAREQQQQQQYSESGSSEERRRRQEEWAAISLSGSSEEGEVSSFHGTESNKDIYDNGHSYDSNGNDSSGSYSCGQERSPDDNPQTLHQSSPFLAYRDPNQNEGWNARFETTSESSAPFEGHGSGSSARYYSPGLEPPLTAEQREEQRTMELYGQAIQMVKDTCLEATKWYLRAHCVNQQARGGGGAPGTSVPSHKAGEDRKDRKRRRKRKLRNRNGSSSSTSSSPSPGPSPLSRRRKGKQPARKRKRTTAHSSSSSSSSQLPEESQVTDSLLTNISQICTLFWSRSQSLRLHDTSSIELSTARNMYWLLDWAETVAFAVPPSVCYYPSSSVVSNNTSIDSDLPGWGDSSIEGLEASRRWEWRRPRAASSHRKERGERYRDDSWDEVGFMWRHRPEGGGIEIRKSENGAYWRGEQEVETKQVLEAGEAVCEALGWGEGVERINRVKEYCGLRV</sequence>
<feature type="compositionally biased region" description="Basic residues" evidence="1">
    <location>
        <begin position="427"/>
        <end position="438"/>
    </location>
</feature>